<sequence length="224" mass="25546">MCRTTFIQKSLCALFPMDTLHRDQDNLTEARTNVRYFFHTPLIYVTYQKVGSKSLSIPKFSDEPNKAPFELLIRSSEFLDSLWFFCSCHSRISSVILDIPPREISCFADGSSPEISMKDVGDRMESTQTTFTGATATLDPKSSILQTTRRNTSTSKNKNHVKFVTPTSTLHVSHTMEVDLVLHQLATCAAEFMGADINCKVLTKWRIATHPEKRNRDRTRFRIT</sequence>
<accession>A0A4Y2C135</accession>
<proteinExistence type="predicted"/>
<keyword evidence="2" id="KW-1185">Reference proteome</keyword>
<reference evidence="1 2" key="1">
    <citation type="journal article" date="2019" name="Sci. Rep.">
        <title>Orb-weaving spider Araneus ventricosus genome elucidates the spidroin gene catalogue.</title>
        <authorList>
            <person name="Kono N."/>
            <person name="Nakamura H."/>
            <person name="Ohtoshi R."/>
            <person name="Moran D.A.P."/>
            <person name="Shinohara A."/>
            <person name="Yoshida Y."/>
            <person name="Fujiwara M."/>
            <person name="Mori M."/>
            <person name="Tomita M."/>
            <person name="Arakawa K."/>
        </authorList>
    </citation>
    <scope>NUCLEOTIDE SEQUENCE [LARGE SCALE GENOMIC DNA]</scope>
</reference>
<name>A0A4Y2C135_ARAVE</name>
<evidence type="ECO:0000313" key="2">
    <source>
        <dbReference type="Proteomes" id="UP000499080"/>
    </source>
</evidence>
<protein>
    <submittedName>
        <fullName evidence="1">Uncharacterized protein</fullName>
    </submittedName>
</protein>
<gene>
    <name evidence="1" type="ORF">AVEN_231959_1</name>
</gene>
<dbReference type="AlphaFoldDB" id="A0A4Y2C135"/>
<organism evidence="1 2">
    <name type="scientific">Araneus ventricosus</name>
    <name type="common">Orbweaver spider</name>
    <name type="synonym">Epeira ventricosa</name>
    <dbReference type="NCBI Taxonomy" id="182803"/>
    <lineage>
        <taxon>Eukaryota</taxon>
        <taxon>Metazoa</taxon>
        <taxon>Ecdysozoa</taxon>
        <taxon>Arthropoda</taxon>
        <taxon>Chelicerata</taxon>
        <taxon>Arachnida</taxon>
        <taxon>Araneae</taxon>
        <taxon>Araneomorphae</taxon>
        <taxon>Entelegynae</taxon>
        <taxon>Araneoidea</taxon>
        <taxon>Araneidae</taxon>
        <taxon>Araneus</taxon>
    </lineage>
</organism>
<comment type="caution">
    <text evidence="1">The sequence shown here is derived from an EMBL/GenBank/DDBJ whole genome shotgun (WGS) entry which is preliminary data.</text>
</comment>
<evidence type="ECO:0000313" key="1">
    <source>
        <dbReference type="EMBL" id="GBL97799.1"/>
    </source>
</evidence>
<dbReference type="Proteomes" id="UP000499080">
    <property type="component" value="Unassembled WGS sequence"/>
</dbReference>
<dbReference type="EMBL" id="BGPR01000133">
    <property type="protein sequence ID" value="GBL97799.1"/>
    <property type="molecule type" value="Genomic_DNA"/>
</dbReference>
<dbReference type="OrthoDB" id="6429976at2759"/>